<evidence type="ECO:0000313" key="2">
    <source>
        <dbReference type="Proteomes" id="UP000094707"/>
    </source>
</evidence>
<dbReference type="Pfam" id="PF24167">
    <property type="entry name" value="DUF7411"/>
    <property type="match status" value="1"/>
</dbReference>
<dbReference type="InterPro" id="IPR055834">
    <property type="entry name" value="DUF7411"/>
</dbReference>
<dbReference type="OrthoDB" id="108920at2157"/>
<dbReference type="EMBL" id="LT607756">
    <property type="protein sequence ID" value="SCG86274.1"/>
    <property type="molecule type" value="Genomic_DNA"/>
</dbReference>
<dbReference type="InterPro" id="IPR014729">
    <property type="entry name" value="Rossmann-like_a/b/a_fold"/>
</dbReference>
<dbReference type="SUPFAM" id="SSF52402">
    <property type="entry name" value="Adenine nucleotide alpha hydrolases-like"/>
    <property type="match status" value="1"/>
</dbReference>
<name>A0A1D3L3P4_9EURY</name>
<accession>A0A1D3L3P4</accession>
<keyword evidence="2" id="KW-1185">Reference proteome</keyword>
<evidence type="ECO:0000313" key="1">
    <source>
        <dbReference type="EMBL" id="SCG86274.1"/>
    </source>
</evidence>
<protein>
    <submittedName>
        <fullName evidence="1">Uncharacterized protein</fullName>
    </submittedName>
</protein>
<gene>
    <name evidence="1" type="ORF">MCBB_1719</name>
</gene>
<dbReference type="NCBIfam" id="NF011155">
    <property type="entry name" value="PRK14561.1"/>
    <property type="match status" value="1"/>
</dbReference>
<dbReference type="Proteomes" id="UP000094707">
    <property type="component" value="Chromosome I"/>
</dbReference>
<dbReference type="Gene3D" id="3.40.50.620">
    <property type="entry name" value="HUPs"/>
    <property type="match status" value="1"/>
</dbReference>
<dbReference type="PATRIC" id="fig|129848.4.peg.1759"/>
<reference evidence="1 2" key="1">
    <citation type="submission" date="2016-08" db="EMBL/GenBank/DDBJ databases">
        <authorList>
            <person name="Seilhamer J.J."/>
        </authorList>
    </citation>
    <scope>NUCLEOTIDE SEQUENCE [LARGE SCALE GENOMIC DNA]</scope>
    <source>
        <strain evidence="1">Buetzberg</strain>
    </source>
</reference>
<dbReference type="GeneID" id="30412556"/>
<dbReference type="RefSeq" id="WP_071907351.1">
    <property type="nucleotide sequence ID" value="NZ_LT607756.1"/>
</dbReference>
<proteinExistence type="predicted"/>
<dbReference type="KEGG" id="mcub:MCBB_1719"/>
<dbReference type="STRING" id="118062.MCBB_1719"/>
<dbReference type="AlphaFoldDB" id="A0A1D3L3P4"/>
<organism evidence="1 2">
    <name type="scientific">Methanobacterium congolense</name>
    <dbReference type="NCBI Taxonomy" id="118062"/>
    <lineage>
        <taxon>Archaea</taxon>
        <taxon>Methanobacteriati</taxon>
        <taxon>Methanobacteriota</taxon>
        <taxon>Methanomada group</taxon>
        <taxon>Methanobacteria</taxon>
        <taxon>Methanobacteriales</taxon>
        <taxon>Methanobacteriaceae</taxon>
        <taxon>Methanobacterium</taxon>
    </lineage>
</organism>
<sequence length="198" mass="22489">MNACVLYSGGKDSSLMAVILQRLGYEVELVTVNFGTFPSWKAAAESASNLGFKHRVLEADKKVLESAVDTIIQDGFPNNGINHVHLHALEVASLNYDLIADGTRRDDRVPKLRLNQIQSFEDRNHVQYMTLAGFGHRTIEDLSKRLFTVKKELTSMKNNSDYEIEIRHMIGEREGEEAAFNIFPEHVQSRVIGWRENE</sequence>